<dbReference type="WBParaSite" id="PS1159_v2.g12186.t1">
    <property type="protein sequence ID" value="PS1159_v2.g12186.t1"/>
    <property type="gene ID" value="PS1159_v2.g12186"/>
</dbReference>
<reference evidence="2" key="1">
    <citation type="submission" date="2022-11" db="UniProtKB">
        <authorList>
            <consortium name="WormBaseParasite"/>
        </authorList>
    </citation>
    <scope>IDENTIFICATION</scope>
</reference>
<evidence type="ECO:0000313" key="2">
    <source>
        <dbReference type="WBParaSite" id="PS1159_v2.g12186.t1"/>
    </source>
</evidence>
<proteinExistence type="predicted"/>
<protein>
    <submittedName>
        <fullName evidence="2">Uncharacterized protein</fullName>
    </submittedName>
</protein>
<evidence type="ECO:0000313" key="1">
    <source>
        <dbReference type="Proteomes" id="UP000887580"/>
    </source>
</evidence>
<name>A0AC35EZ54_9BILA</name>
<accession>A0AC35EZ54</accession>
<organism evidence="1 2">
    <name type="scientific">Panagrolaimus sp. PS1159</name>
    <dbReference type="NCBI Taxonomy" id="55785"/>
    <lineage>
        <taxon>Eukaryota</taxon>
        <taxon>Metazoa</taxon>
        <taxon>Ecdysozoa</taxon>
        <taxon>Nematoda</taxon>
        <taxon>Chromadorea</taxon>
        <taxon>Rhabditida</taxon>
        <taxon>Tylenchina</taxon>
        <taxon>Panagrolaimomorpha</taxon>
        <taxon>Panagrolaimoidea</taxon>
        <taxon>Panagrolaimidae</taxon>
        <taxon>Panagrolaimus</taxon>
    </lineage>
</organism>
<sequence>MKAFGLWTLCIIFPLIAVYVDCASLSNVVFIACQRNPNLKMCSSKSRHSTSAEDFPDSEPPPLPPPKRRALLSASRLPGNLTRSEFLLLRQLATQTRKFRNPFSDEGNVLHDEDI</sequence>
<dbReference type="Proteomes" id="UP000887580">
    <property type="component" value="Unplaced"/>
</dbReference>